<sequence length="75" mass="8417">MTDIQKWKEIIMPQSEEREAVTQKEHECVIETARFVSKMGVSVRSAERILNGAIEIIRATADTQKTLEVLGDAAD</sequence>
<evidence type="ECO:0008006" key="2">
    <source>
        <dbReference type="Google" id="ProtNLM"/>
    </source>
</evidence>
<evidence type="ECO:0000313" key="1">
    <source>
        <dbReference type="EMBL" id="XCC61689.1"/>
    </source>
</evidence>
<name>A0AAU8A7K5_9FIRM</name>
<reference evidence="1" key="1">
    <citation type="submission" date="2023-02" db="EMBL/GenBank/DDBJ databases">
        <title>Gut commensal Christensenella minuta modulates host metabolism via a new class of secondary bile acids.</title>
        <authorList>
            <person name="Liu C."/>
        </authorList>
    </citation>
    <scope>NUCLEOTIDE SEQUENCE</scope>
    <source>
        <strain evidence="1">CA70</strain>
    </source>
</reference>
<dbReference type="EMBL" id="CP117826">
    <property type="protein sequence ID" value="XCC61689.1"/>
    <property type="molecule type" value="Genomic_DNA"/>
</dbReference>
<protein>
    <recommendedName>
        <fullName evidence="2">ANTAR domain-containing protein</fullName>
    </recommendedName>
</protein>
<dbReference type="RefSeq" id="WP_079547066.1">
    <property type="nucleotide sequence ID" value="NZ_CP117826.1"/>
</dbReference>
<accession>A0AAU8A7K5</accession>
<gene>
    <name evidence="1" type="ORF">PUP29_09145</name>
</gene>
<organism evidence="1">
    <name type="scientific">Christensenella massiliensis</name>
    <dbReference type="NCBI Taxonomy" id="1805714"/>
    <lineage>
        <taxon>Bacteria</taxon>
        <taxon>Bacillati</taxon>
        <taxon>Bacillota</taxon>
        <taxon>Clostridia</taxon>
        <taxon>Christensenellales</taxon>
        <taxon>Christensenellaceae</taxon>
        <taxon>Christensenella</taxon>
    </lineage>
</organism>
<dbReference type="AlphaFoldDB" id="A0AAU8A7K5"/>
<proteinExistence type="predicted"/>